<comment type="function">
    <text evidence="9">Involved in the cellular defense against the biological effects of O6-methylguanine (O6-MeG) and O4-methylthymine (O4-MeT) in DNA. Repairs the methylated nucleobase in DNA by stoichiometrically transferring the methyl group to a cysteine residue in the enzyme. This is a suicide reaction: the enzyme is irreversibly inactivated.</text>
</comment>
<dbReference type="PROSITE" id="PS01124">
    <property type="entry name" value="HTH_ARAC_FAMILY_2"/>
    <property type="match status" value="1"/>
</dbReference>
<dbReference type="Gene3D" id="3.40.10.10">
    <property type="entry name" value="DNA Methylphosphotriester Repair Domain"/>
    <property type="match status" value="1"/>
</dbReference>
<dbReference type="InterPro" id="IPR035451">
    <property type="entry name" value="Ada-like_dom_sf"/>
</dbReference>
<keyword evidence="12" id="KW-1185">Reference proteome</keyword>
<dbReference type="Proteomes" id="UP001484239">
    <property type="component" value="Unassembled WGS sequence"/>
</dbReference>
<evidence type="ECO:0000259" key="10">
    <source>
        <dbReference type="PROSITE" id="PS01124"/>
    </source>
</evidence>
<dbReference type="NCBIfam" id="TIGR00589">
    <property type="entry name" value="ogt"/>
    <property type="match status" value="1"/>
</dbReference>
<comment type="similarity">
    <text evidence="9">Belongs to the MGMT family.</text>
</comment>
<dbReference type="InterPro" id="IPR036217">
    <property type="entry name" value="MethylDNA_cys_MeTrfase_DNAb"/>
</dbReference>
<keyword evidence="3 9" id="KW-0489">Methyltransferase</keyword>
<dbReference type="Gene3D" id="1.10.10.60">
    <property type="entry name" value="Homeodomain-like"/>
    <property type="match status" value="1"/>
</dbReference>
<sequence length="368" mass="41192">MTMPPLHHLPPRDEMLRAFLERDAAYDGLFWTGVRTTGIFCRPTCTARKPKPENVEFFAESGQALFAGYRPCKRCRPLRPSGAVPEWIEPLLARIESDPERRLRDADLRDMGLQPARVRRWFKDTHGLTFHGYQRARRLGGALDEIRRGRRVSPTAFDHGFDSLSGFNAAFARIVGDAPTRSTDRRPIWIGRILTPLGPMVTAASDEGLHLLEFADRRQLETQFARLVRRTKGVPVPGEHPLHERAREELTRYFEGDLSEFTLPLAPAGTEFQQAVWTALRGIPYGATRSYAEQARSMGRPTAVRAVARANGDNPLAIIVPCHRVVGSDGSLTGYGGGLHRKRWLLDLENGLLPPTLARAESPLHSSP</sequence>
<dbReference type="Gene3D" id="3.30.160.70">
    <property type="entry name" value="Methylated DNA-protein cysteine methyltransferase domain"/>
    <property type="match status" value="1"/>
</dbReference>
<evidence type="ECO:0000256" key="7">
    <source>
        <dbReference type="ARBA" id="ARBA00023204"/>
    </source>
</evidence>
<dbReference type="InterPro" id="IPR036388">
    <property type="entry name" value="WH-like_DNA-bd_sf"/>
</dbReference>
<evidence type="ECO:0000256" key="8">
    <source>
        <dbReference type="ARBA" id="ARBA00049348"/>
    </source>
</evidence>
<reference evidence="11 12" key="1">
    <citation type="submission" date="2024-02" db="EMBL/GenBank/DDBJ databases">
        <title>A novel Gemmatimonadota bacterium.</title>
        <authorList>
            <person name="Du Z.-J."/>
            <person name="Ye Y.-Q."/>
        </authorList>
    </citation>
    <scope>NUCLEOTIDE SEQUENCE [LARGE SCALE GENOMIC DNA]</scope>
    <source>
        <strain evidence="11 12">DH-20</strain>
    </source>
</reference>
<gene>
    <name evidence="11" type="ORF">WI372_03115</name>
</gene>
<dbReference type="EMBL" id="JBBHLI010000001">
    <property type="protein sequence ID" value="MEK9499973.1"/>
    <property type="molecule type" value="Genomic_DNA"/>
</dbReference>
<dbReference type="PIRSF" id="PIRSF000409">
    <property type="entry name" value="Ada"/>
    <property type="match status" value="1"/>
</dbReference>
<dbReference type="Pfam" id="PF02870">
    <property type="entry name" value="Methyltransf_1N"/>
    <property type="match status" value="1"/>
</dbReference>
<name>A0ABU9E757_9BACT</name>
<organism evidence="11 12">
    <name type="scientific">Gaopeijia maritima</name>
    <dbReference type="NCBI Taxonomy" id="3119007"/>
    <lineage>
        <taxon>Bacteria</taxon>
        <taxon>Pseudomonadati</taxon>
        <taxon>Gemmatimonadota</taxon>
        <taxon>Longimicrobiia</taxon>
        <taxon>Gaopeijiales</taxon>
        <taxon>Gaopeijiaceae</taxon>
        <taxon>Gaopeijia</taxon>
    </lineage>
</organism>
<proteinExistence type="inferred from homology"/>
<dbReference type="PANTHER" id="PTHR10815">
    <property type="entry name" value="METHYLATED-DNA--PROTEIN-CYSTEINE METHYLTRANSFERASE"/>
    <property type="match status" value="1"/>
</dbReference>
<dbReference type="InterPro" id="IPR023546">
    <property type="entry name" value="MGMT"/>
</dbReference>
<evidence type="ECO:0000256" key="2">
    <source>
        <dbReference type="ARBA" id="ARBA00022490"/>
    </source>
</evidence>
<dbReference type="GO" id="GO:0032259">
    <property type="term" value="P:methylation"/>
    <property type="evidence" value="ECO:0007669"/>
    <property type="project" value="UniProtKB-KW"/>
</dbReference>
<evidence type="ECO:0000313" key="11">
    <source>
        <dbReference type="EMBL" id="MEK9499973.1"/>
    </source>
</evidence>
<evidence type="ECO:0000256" key="4">
    <source>
        <dbReference type="ARBA" id="ARBA00022679"/>
    </source>
</evidence>
<comment type="catalytic activity">
    <reaction evidence="8 9">
        <text>a 6-O-methyl-2'-deoxyguanosine in DNA + L-cysteinyl-[protein] = S-methyl-L-cysteinyl-[protein] + a 2'-deoxyguanosine in DNA</text>
        <dbReference type="Rhea" id="RHEA:24000"/>
        <dbReference type="Rhea" id="RHEA-COMP:10131"/>
        <dbReference type="Rhea" id="RHEA-COMP:10132"/>
        <dbReference type="Rhea" id="RHEA-COMP:11367"/>
        <dbReference type="Rhea" id="RHEA-COMP:11368"/>
        <dbReference type="ChEBI" id="CHEBI:29950"/>
        <dbReference type="ChEBI" id="CHEBI:82612"/>
        <dbReference type="ChEBI" id="CHEBI:85445"/>
        <dbReference type="ChEBI" id="CHEBI:85448"/>
        <dbReference type="EC" id="2.1.1.63"/>
    </reaction>
</comment>
<feature type="domain" description="HTH araC/xylS-type" evidence="10">
    <location>
        <begin position="89"/>
        <end position="185"/>
    </location>
</feature>
<dbReference type="GO" id="GO:0003908">
    <property type="term" value="F:methylated-DNA-[protein]-cysteine S-methyltransferase activity"/>
    <property type="evidence" value="ECO:0007669"/>
    <property type="project" value="UniProtKB-EC"/>
</dbReference>
<dbReference type="EC" id="2.1.1.63" evidence="9"/>
<protein>
    <recommendedName>
        <fullName evidence="9">Methylated-DNA--protein-cysteine methyltransferase</fullName>
        <ecNumber evidence="9">2.1.1.63</ecNumber>
    </recommendedName>
    <alternativeName>
        <fullName evidence="9">6-O-methylguanine-DNA methyltransferase</fullName>
        <shortName evidence="9">MGMT</shortName>
    </alternativeName>
    <alternativeName>
        <fullName evidence="9">O-6-methylguanine-DNA-alkyltransferase</fullName>
    </alternativeName>
</protein>
<dbReference type="PROSITE" id="PS00374">
    <property type="entry name" value="MGMT"/>
    <property type="match status" value="1"/>
</dbReference>
<dbReference type="Pfam" id="PF12833">
    <property type="entry name" value="HTH_18"/>
    <property type="match status" value="1"/>
</dbReference>
<dbReference type="InterPro" id="IPR018060">
    <property type="entry name" value="HTH_AraC"/>
</dbReference>
<feature type="active site" description="Nucleophile; methyl group acceptor" evidence="9">
    <location>
        <position position="322"/>
    </location>
</feature>
<keyword evidence="2 9" id="KW-0963">Cytoplasm</keyword>
<dbReference type="InterPro" id="IPR016221">
    <property type="entry name" value="Bifunct_regulatory_prot_Ada"/>
</dbReference>
<dbReference type="InterPro" id="IPR014048">
    <property type="entry name" value="MethylDNA_cys_MeTrfase_DNA-bd"/>
</dbReference>
<dbReference type="RefSeq" id="WP_405277841.1">
    <property type="nucleotide sequence ID" value="NZ_JBBHLI010000001.1"/>
</dbReference>
<evidence type="ECO:0000256" key="1">
    <source>
        <dbReference type="ARBA" id="ARBA00001286"/>
    </source>
</evidence>
<comment type="miscellaneous">
    <text evidence="9">This enzyme catalyzes only one turnover and therefore is not strictly catalytic. According to one definition, an enzyme is a biocatalyst that acts repeatedly and over many reaction cycles.</text>
</comment>
<dbReference type="InterPro" id="IPR036631">
    <property type="entry name" value="MGMT_N_sf"/>
</dbReference>
<dbReference type="SUPFAM" id="SSF46767">
    <property type="entry name" value="Methylated DNA-protein cysteine methyltransferase, C-terminal domain"/>
    <property type="match status" value="1"/>
</dbReference>
<dbReference type="SMART" id="SM00342">
    <property type="entry name" value="HTH_ARAC"/>
    <property type="match status" value="1"/>
</dbReference>
<dbReference type="InterPro" id="IPR004026">
    <property type="entry name" value="Ada_DNA_repair_Zn-bd"/>
</dbReference>
<dbReference type="Pfam" id="PF01035">
    <property type="entry name" value="DNA_binding_1"/>
    <property type="match status" value="1"/>
</dbReference>
<dbReference type="Pfam" id="PF02805">
    <property type="entry name" value="Ada_Zn_binding"/>
    <property type="match status" value="1"/>
</dbReference>
<comment type="subcellular location">
    <subcellularLocation>
        <location evidence="9">Cytoplasm</location>
    </subcellularLocation>
</comment>
<accession>A0ABU9E757</accession>
<evidence type="ECO:0000256" key="5">
    <source>
        <dbReference type="ARBA" id="ARBA00022763"/>
    </source>
</evidence>
<evidence type="ECO:0000256" key="9">
    <source>
        <dbReference type="HAMAP-Rule" id="MF_00772"/>
    </source>
</evidence>
<keyword evidence="4 9" id="KW-0808">Transferase</keyword>
<keyword evidence="7 9" id="KW-0234">DNA repair</keyword>
<dbReference type="InterPro" id="IPR008332">
    <property type="entry name" value="MethylG_MeTrfase_N"/>
</dbReference>
<dbReference type="CDD" id="cd06445">
    <property type="entry name" value="ATase"/>
    <property type="match status" value="1"/>
</dbReference>
<comment type="caution">
    <text evidence="11">The sequence shown here is derived from an EMBL/GenBank/DDBJ whole genome shotgun (WGS) entry which is preliminary data.</text>
</comment>
<evidence type="ECO:0000256" key="6">
    <source>
        <dbReference type="ARBA" id="ARBA00023159"/>
    </source>
</evidence>
<dbReference type="SUPFAM" id="SSF57884">
    <property type="entry name" value="Ada DNA repair protein, N-terminal domain (N-Ada 10)"/>
    <property type="match status" value="1"/>
</dbReference>
<keyword evidence="5 9" id="KW-0227">DNA damage</keyword>
<evidence type="ECO:0000256" key="3">
    <source>
        <dbReference type="ARBA" id="ARBA00022603"/>
    </source>
</evidence>
<keyword evidence="6" id="KW-0010">Activator</keyword>
<comment type="catalytic activity">
    <reaction evidence="1 9">
        <text>a 4-O-methyl-thymidine in DNA + L-cysteinyl-[protein] = a thymidine in DNA + S-methyl-L-cysteinyl-[protein]</text>
        <dbReference type="Rhea" id="RHEA:53428"/>
        <dbReference type="Rhea" id="RHEA-COMP:10131"/>
        <dbReference type="Rhea" id="RHEA-COMP:10132"/>
        <dbReference type="Rhea" id="RHEA-COMP:13555"/>
        <dbReference type="Rhea" id="RHEA-COMP:13556"/>
        <dbReference type="ChEBI" id="CHEBI:29950"/>
        <dbReference type="ChEBI" id="CHEBI:82612"/>
        <dbReference type="ChEBI" id="CHEBI:137386"/>
        <dbReference type="ChEBI" id="CHEBI:137387"/>
        <dbReference type="EC" id="2.1.1.63"/>
    </reaction>
</comment>
<dbReference type="PANTHER" id="PTHR10815:SF5">
    <property type="entry name" value="METHYLATED-DNA--PROTEIN-CYSTEINE METHYLTRANSFERASE"/>
    <property type="match status" value="1"/>
</dbReference>
<evidence type="ECO:0000313" key="12">
    <source>
        <dbReference type="Proteomes" id="UP001484239"/>
    </source>
</evidence>
<dbReference type="Gene3D" id="1.10.10.10">
    <property type="entry name" value="Winged helix-like DNA-binding domain superfamily/Winged helix DNA-binding domain"/>
    <property type="match status" value="1"/>
</dbReference>
<dbReference type="HAMAP" id="MF_00772">
    <property type="entry name" value="OGT"/>
    <property type="match status" value="1"/>
</dbReference>
<dbReference type="InterPro" id="IPR001497">
    <property type="entry name" value="MethylDNA_cys_MeTrfase_AS"/>
</dbReference>
<dbReference type="SUPFAM" id="SSF53155">
    <property type="entry name" value="Methylated DNA-protein cysteine methyltransferase domain"/>
    <property type="match status" value="1"/>
</dbReference>